<dbReference type="GO" id="GO:0022857">
    <property type="term" value="F:transmembrane transporter activity"/>
    <property type="evidence" value="ECO:0007669"/>
    <property type="project" value="InterPro"/>
</dbReference>
<keyword evidence="9" id="KW-1185">Reference proteome</keyword>
<dbReference type="SUPFAM" id="SSF103473">
    <property type="entry name" value="MFS general substrate transporter"/>
    <property type="match status" value="1"/>
</dbReference>
<dbReference type="Gene3D" id="1.20.1250.20">
    <property type="entry name" value="MFS general substrate transporter like domains"/>
    <property type="match status" value="1"/>
</dbReference>
<dbReference type="EMBL" id="FNEK01000066">
    <property type="protein sequence ID" value="SDL06521.1"/>
    <property type="molecule type" value="Genomic_DNA"/>
</dbReference>
<dbReference type="Proteomes" id="UP000199382">
    <property type="component" value="Unassembled WGS sequence"/>
</dbReference>
<dbReference type="InterPro" id="IPR011701">
    <property type="entry name" value="MFS"/>
</dbReference>
<feature type="transmembrane region" description="Helical" evidence="6">
    <location>
        <begin position="229"/>
        <end position="250"/>
    </location>
</feature>
<keyword evidence="5 6" id="KW-0472">Membrane</keyword>
<dbReference type="AlphaFoldDB" id="A0A1G9H0W8"/>
<dbReference type="PANTHER" id="PTHR23504">
    <property type="entry name" value="MAJOR FACILITATOR SUPERFAMILY DOMAIN-CONTAINING PROTEIN 10"/>
    <property type="match status" value="1"/>
</dbReference>
<feature type="transmembrane region" description="Helical" evidence="6">
    <location>
        <begin position="350"/>
        <end position="375"/>
    </location>
</feature>
<dbReference type="GO" id="GO:0016020">
    <property type="term" value="C:membrane"/>
    <property type="evidence" value="ECO:0007669"/>
    <property type="project" value="UniProtKB-SubCell"/>
</dbReference>
<evidence type="ECO:0000256" key="6">
    <source>
        <dbReference type="SAM" id="Phobius"/>
    </source>
</evidence>
<accession>A0A1G9H0W8</accession>
<feature type="transmembrane region" description="Helical" evidence="6">
    <location>
        <begin position="117"/>
        <end position="134"/>
    </location>
</feature>
<name>A0A1G9H0W8_9RHOB</name>
<evidence type="ECO:0000256" key="3">
    <source>
        <dbReference type="ARBA" id="ARBA00022692"/>
    </source>
</evidence>
<reference evidence="8 9" key="1">
    <citation type="submission" date="2016-10" db="EMBL/GenBank/DDBJ databases">
        <authorList>
            <person name="de Groot N.N."/>
        </authorList>
    </citation>
    <scope>NUCLEOTIDE SEQUENCE [LARGE SCALE GENOMIC DNA]</scope>
    <source>
        <strain evidence="8 9">DSM 25294</strain>
    </source>
</reference>
<dbReference type="PRINTS" id="PR01035">
    <property type="entry name" value="TCRTETA"/>
</dbReference>
<dbReference type="Pfam" id="PF07690">
    <property type="entry name" value="MFS_1"/>
    <property type="match status" value="1"/>
</dbReference>
<gene>
    <name evidence="8" type="ORF">SAMN04488026_10669</name>
</gene>
<dbReference type="InterPro" id="IPR020846">
    <property type="entry name" value="MFS_dom"/>
</dbReference>
<dbReference type="CDD" id="cd17388">
    <property type="entry name" value="MFS_TetA"/>
    <property type="match status" value="1"/>
</dbReference>
<evidence type="ECO:0000313" key="9">
    <source>
        <dbReference type="Proteomes" id="UP000199382"/>
    </source>
</evidence>
<feature type="transmembrane region" description="Helical" evidence="6">
    <location>
        <begin position="146"/>
        <end position="170"/>
    </location>
</feature>
<feature type="transmembrane region" description="Helical" evidence="6">
    <location>
        <begin position="293"/>
        <end position="311"/>
    </location>
</feature>
<dbReference type="InterPro" id="IPR001958">
    <property type="entry name" value="Tet-R_TetA/multi-R_MdtG-like"/>
</dbReference>
<keyword evidence="4 6" id="KW-1133">Transmembrane helix</keyword>
<dbReference type="PROSITE" id="PS50850">
    <property type="entry name" value="MFS"/>
    <property type="match status" value="1"/>
</dbReference>
<feature type="transmembrane region" description="Helical" evidence="6">
    <location>
        <begin position="387"/>
        <end position="406"/>
    </location>
</feature>
<feature type="transmembrane region" description="Helical" evidence="6">
    <location>
        <begin position="88"/>
        <end position="111"/>
    </location>
</feature>
<evidence type="ECO:0000256" key="2">
    <source>
        <dbReference type="ARBA" id="ARBA00022448"/>
    </source>
</evidence>
<feature type="transmembrane region" description="Helical" evidence="6">
    <location>
        <begin position="176"/>
        <end position="194"/>
    </location>
</feature>
<proteinExistence type="predicted"/>
<evidence type="ECO:0000256" key="1">
    <source>
        <dbReference type="ARBA" id="ARBA00004141"/>
    </source>
</evidence>
<organism evidence="8 9">
    <name type="scientific">Aliiruegeria lutimaris</name>
    <dbReference type="NCBI Taxonomy" id="571298"/>
    <lineage>
        <taxon>Bacteria</taxon>
        <taxon>Pseudomonadati</taxon>
        <taxon>Pseudomonadota</taxon>
        <taxon>Alphaproteobacteria</taxon>
        <taxon>Rhodobacterales</taxon>
        <taxon>Roseobacteraceae</taxon>
        <taxon>Aliiruegeria</taxon>
    </lineage>
</organism>
<evidence type="ECO:0000256" key="5">
    <source>
        <dbReference type="ARBA" id="ARBA00023136"/>
    </source>
</evidence>
<evidence type="ECO:0000313" key="8">
    <source>
        <dbReference type="EMBL" id="SDL06521.1"/>
    </source>
</evidence>
<comment type="subcellular location">
    <subcellularLocation>
        <location evidence="1">Membrane</location>
        <topology evidence="1">Multi-pass membrane protein</topology>
    </subcellularLocation>
</comment>
<keyword evidence="3 6" id="KW-0812">Transmembrane</keyword>
<dbReference type="RefSeq" id="WP_425284496.1">
    <property type="nucleotide sequence ID" value="NZ_FNEK01000066.1"/>
</dbReference>
<feature type="transmembrane region" description="Helical" evidence="6">
    <location>
        <begin position="17"/>
        <end position="36"/>
    </location>
</feature>
<sequence>MTDSTETLTAPGANRPALAFILMTLVIDAMGIGLILPVMPELIRDVNGGSLSEAAIWGGILATGFAVMQFLFGPVLGSLSDAWGRRPILLASLAVMSADYIVMAVTGSIWMLLAARIVGGILAATHSTAMAYVADISRPEEKAPRFALTHAAYGVGFVIGPMMGGLLGAFGPRAPFVVAAILAALNMVLGWFVLPETVTDRIRRPFTWRRANPFGAIMHIGNLPGLGRLLAVLAIYEFALYVYPAIWAYFTPVRFGWDSTMVGLSLALFGIGYTIVQAGLVRPFLKTFGENGTILFGLTFEVAILATLGVVTSGTIALILTPISAIGSVAVPALQGVMSQRVGEDSQGELQGVITSTISLATILAPLVMTQVFYFSTRDGAGFHHPGAAFLLAAALMVGCVLLYVAGTRVPQADPDGS</sequence>
<keyword evidence="2" id="KW-0813">Transport</keyword>
<feature type="transmembrane region" description="Helical" evidence="6">
    <location>
        <begin position="317"/>
        <end position="338"/>
    </location>
</feature>
<feature type="domain" description="Major facilitator superfamily (MFS) profile" evidence="7">
    <location>
        <begin position="17"/>
        <end position="411"/>
    </location>
</feature>
<dbReference type="InterPro" id="IPR036259">
    <property type="entry name" value="MFS_trans_sf"/>
</dbReference>
<feature type="transmembrane region" description="Helical" evidence="6">
    <location>
        <begin position="56"/>
        <end position="76"/>
    </location>
</feature>
<dbReference type="PANTHER" id="PTHR23504:SF15">
    <property type="entry name" value="MAJOR FACILITATOR SUPERFAMILY (MFS) PROFILE DOMAIN-CONTAINING PROTEIN"/>
    <property type="match status" value="1"/>
</dbReference>
<feature type="transmembrane region" description="Helical" evidence="6">
    <location>
        <begin position="262"/>
        <end position="281"/>
    </location>
</feature>
<evidence type="ECO:0000259" key="7">
    <source>
        <dbReference type="PROSITE" id="PS50850"/>
    </source>
</evidence>
<protein>
    <submittedName>
        <fullName evidence="8">MFS transporter, DHA1 family, tetracycline resistance protein</fullName>
    </submittedName>
</protein>
<dbReference type="STRING" id="571298.SAMN04488026_10669"/>
<evidence type="ECO:0000256" key="4">
    <source>
        <dbReference type="ARBA" id="ARBA00022989"/>
    </source>
</evidence>